<dbReference type="OrthoDB" id="3972108at2759"/>
<evidence type="ECO:0000313" key="2">
    <source>
        <dbReference type="EMBL" id="OBA25148.1"/>
    </source>
</evidence>
<reference evidence="3" key="1">
    <citation type="journal article" date="2016" name="Proc. Natl. Acad. Sci. U.S.A.">
        <title>Comparative genomics of biotechnologically important yeasts.</title>
        <authorList>
            <person name="Riley R."/>
            <person name="Haridas S."/>
            <person name="Wolfe K.H."/>
            <person name="Lopes M.R."/>
            <person name="Hittinger C.T."/>
            <person name="Goeker M."/>
            <person name="Salamov A.A."/>
            <person name="Wisecaver J.H."/>
            <person name="Long T.M."/>
            <person name="Calvey C.H."/>
            <person name="Aerts A.L."/>
            <person name="Barry K.W."/>
            <person name="Choi C."/>
            <person name="Clum A."/>
            <person name="Coughlan A.Y."/>
            <person name="Deshpande S."/>
            <person name="Douglass A.P."/>
            <person name="Hanson S.J."/>
            <person name="Klenk H.-P."/>
            <person name="LaButti K.M."/>
            <person name="Lapidus A."/>
            <person name="Lindquist E.A."/>
            <person name="Lipzen A.M."/>
            <person name="Meier-Kolthoff J.P."/>
            <person name="Ohm R.A."/>
            <person name="Otillar R.P."/>
            <person name="Pangilinan J.L."/>
            <person name="Peng Y."/>
            <person name="Rokas A."/>
            <person name="Rosa C.A."/>
            <person name="Scheuner C."/>
            <person name="Sibirny A.A."/>
            <person name="Slot J.C."/>
            <person name="Stielow J.B."/>
            <person name="Sun H."/>
            <person name="Kurtzman C.P."/>
            <person name="Blackwell M."/>
            <person name="Grigoriev I.V."/>
            <person name="Jeffries T.W."/>
        </authorList>
    </citation>
    <scope>NUCLEOTIDE SEQUENCE [LARGE SCALE GENOMIC DNA]</scope>
    <source>
        <strain evidence="3">NRRL Y-1626</strain>
    </source>
</reference>
<feature type="compositionally biased region" description="Basic and acidic residues" evidence="1">
    <location>
        <begin position="206"/>
        <end position="215"/>
    </location>
</feature>
<comment type="caution">
    <text evidence="2">The sequence shown here is derived from an EMBL/GenBank/DDBJ whole genome shotgun (WGS) entry which is preliminary data.</text>
</comment>
<name>A0A1B7T8V6_9ASCO</name>
<proteinExistence type="predicted"/>
<evidence type="ECO:0000313" key="3">
    <source>
        <dbReference type="Proteomes" id="UP000092321"/>
    </source>
</evidence>
<gene>
    <name evidence="2" type="ORF">HANVADRAFT_54091</name>
</gene>
<dbReference type="AlphaFoldDB" id="A0A1B7T8V6"/>
<organism evidence="2 3">
    <name type="scientific">Hanseniaspora valbyensis NRRL Y-1626</name>
    <dbReference type="NCBI Taxonomy" id="766949"/>
    <lineage>
        <taxon>Eukaryota</taxon>
        <taxon>Fungi</taxon>
        <taxon>Dikarya</taxon>
        <taxon>Ascomycota</taxon>
        <taxon>Saccharomycotina</taxon>
        <taxon>Saccharomycetes</taxon>
        <taxon>Saccharomycodales</taxon>
        <taxon>Saccharomycodaceae</taxon>
        <taxon>Hanseniaspora</taxon>
    </lineage>
</organism>
<feature type="region of interest" description="Disordered" evidence="1">
    <location>
        <begin position="105"/>
        <end position="153"/>
    </location>
</feature>
<dbReference type="Proteomes" id="UP000092321">
    <property type="component" value="Unassembled WGS sequence"/>
</dbReference>
<sequence>MRPEIKELHYLDYDPSKEDITINKFYEYLNTRRSLQWIQSRYELAIAKFKPSLFYIDKNNGSNDLEIPCGKEYQRRFMPEFDNNNSSSSGTAAMMMLKKVVSGGAASNAGNNSNPGSRRGSVNSLDYDDPFRKVKSNDSSSINGEQQNYDNYYNQDYYLEKEKEEKKKLKEKQDKLKREMEREMNMTSGKNLVKQKQDVMRKFKEERRQLQKMKSENSAQGISPTTNSNNIQTEKSNTNENNKKKGWKFW</sequence>
<evidence type="ECO:0000256" key="1">
    <source>
        <dbReference type="SAM" id="MobiDB-lite"/>
    </source>
</evidence>
<protein>
    <submittedName>
        <fullName evidence="2">Uncharacterized protein</fullName>
    </submittedName>
</protein>
<feature type="region of interest" description="Disordered" evidence="1">
    <location>
        <begin position="206"/>
        <end position="250"/>
    </location>
</feature>
<feature type="compositionally biased region" description="Low complexity" evidence="1">
    <location>
        <begin position="105"/>
        <end position="124"/>
    </location>
</feature>
<feature type="compositionally biased region" description="Polar residues" evidence="1">
    <location>
        <begin position="216"/>
        <end position="232"/>
    </location>
</feature>
<keyword evidence="3" id="KW-1185">Reference proteome</keyword>
<accession>A0A1B7T8V6</accession>
<dbReference type="EMBL" id="LXPE01000216">
    <property type="protein sequence ID" value="OBA25148.1"/>
    <property type="molecule type" value="Genomic_DNA"/>
</dbReference>